<keyword evidence="2" id="KW-1133">Transmembrane helix</keyword>
<dbReference type="PROSITE" id="PS01009">
    <property type="entry name" value="CRISP_1"/>
    <property type="match status" value="1"/>
</dbReference>
<name>A0A6P3VFU2_CLUHA</name>
<feature type="chain" id="PRO_5027680479" evidence="3">
    <location>
        <begin position="27"/>
        <end position="274"/>
    </location>
</feature>
<keyword evidence="2" id="KW-0812">Transmembrane</keyword>
<dbReference type="InterPro" id="IPR002413">
    <property type="entry name" value="V5_allergen-like"/>
</dbReference>
<dbReference type="PRINTS" id="PR00838">
    <property type="entry name" value="V5ALLERGEN"/>
</dbReference>
<feature type="domain" description="SCP" evidence="4">
    <location>
        <begin position="36"/>
        <end position="191"/>
    </location>
</feature>
<dbReference type="Gene3D" id="3.40.33.10">
    <property type="entry name" value="CAP"/>
    <property type="match status" value="1"/>
</dbReference>
<dbReference type="KEGG" id="char:105889560"/>
<dbReference type="InterPro" id="IPR001283">
    <property type="entry name" value="CRISP-related"/>
</dbReference>
<dbReference type="PANTHER" id="PTHR10334">
    <property type="entry name" value="CYSTEINE-RICH SECRETORY PROTEIN-RELATED"/>
    <property type="match status" value="1"/>
</dbReference>
<dbReference type="Pfam" id="PF00188">
    <property type="entry name" value="CAP"/>
    <property type="match status" value="1"/>
</dbReference>
<dbReference type="AlphaFoldDB" id="A0A6P3VFU2"/>
<accession>A0A6P3VFU2</accession>
<dbReference type="RefSeq" id="XP_012670878.1">
    <property type="nucleotide sequence ID" value="XM_012815424.3"/>
</dbReference>
<keyword evidence="5" id="KW-1185">Reference proteome</keyword>
<evidence type="ECO:0000256" key="1">
    <source>
        <dbReference type="ARBA" id="ARBA00009923"/>
    </source>
</evidence>
<keyword evidence="3" id="KW-0732">Signal</keyword>
<dbReference type="PROSITE" id="PS01010">
    <property type="entry name" value="CRISP_2"/>
    <property type="match status" value="1"/>
</dbReference>
<feature type="transmembrane region" description="Helical" evidence="2">
    <location>
        <begin position="243"/>
        <end position="263"/>
    </location>
</feature>
<dbReference type="CTD" id="108179203"/>
<evidence type="ECO:0000256" key="3">
    <source>
        <dbReference type="SAM" id="SignalP"/>
    </source>
</evidence>
<feature type="signal peptide" evidence="3">
    <location>
        <begin position="1"/>
        <end position="26"/>
    </location>
</feature>
<sequence length="274" mass="30591">MAGKWVSVIWMMTVLKLPTLVTPGTGLQLPEITNEKFIDECVKSHNQNRSNVNPPAGNMRYMTWDAALAITARAWARRCVFYHNTYLKDVKKVHPTFTSVGENLWSGYPPNSFSVGKAMQGWVNEELIHYTYKQGCKSGKVCGHYTQVVWANSYKVGCAVHLCPDGIEGFSKGHASAHFLCNYFPAGNLPGSNPYERGRACSGCAEDTCQDSLCRDQTRDAAKSYNWSPEWDPEKATCGAFCVAVLVLRPVALLLILASSYIIKMQYPSMYVYE</sequence>
<dbReference type="InterPro" id="IPR018244">
    <property type="entry name" value="Allrgn_V5/Tpx1_CS"/>
</dbReference>
<comment type="similarity">
    <text evidence="1">Belongs to the CRISP family.</text>
</comment>
<proteinExistence type="inferred from homology"/>
<dbReference type="Proteomes" id="UP000515152">
    <property type="component" value="Chromosome 16"/>
</dbReference>
<evidence type="ECO:0000256" key="2">
    <source>
        <dbReference type="SAM" id="Phobius"/>
    </source>
</evidence>
<dbReference type="SUPFAM" id="SSF55797">
    <property type="entry name" value="PR-1-like"/>
    <property type="match status" value="1"/>
</dbReference>
<dbReference type="InterPro" id="IPR035940">
    <property type="entry name" value="CAP_sf"/>
</dbReference>
<dbReference type="InterPro" id="IPR014044">
    <property type="entry name" value="CAP_dom"/>
</dbReference>
<evidence type="ECO:0000313" key="5">
    <source>
        <dbReference type="Proteomes" id="UP000515152"/>
    </source>
</evidence>
<dbReference type="GO" id="GO:0005576">
    <property type="term" value="C:extracellular region"/>
    <property type="evidence" value="ECO:0007669"/>
    <property type="project" value="InterPro"/>
</dbReference>
<organism evidence="5 6">
    <name type="scientific">Clupea harengus</name>
    <name type="common">Atlantic herring</name>
    <dbReference type="NCBI Taxonomy" id="7950"/>
    <lineage>
        <taxon>Eukaryota</taxon>
        <taxon>Metazoa</taxon>
        <taxon>Chordata</taxon>
        <taxon>Craniata</taxon>
        <taxon>Vertebrata</taxon>
        <taxon>Euteleostomi</taxon>
        <taxon>Actinopterygii</taxon>
        <taxon>Neopterygii</taxon>
        <taxon>Teleostei</taxon>
        <taxon>Clupei</taxon>
        <taxon>Clupeiformes</taxon>
        <taxon>Clupeoidei</taxon>
        <taxon>Clupeidae</taxon>
        <taxon>Clupea</taxon>
    </lineage>
</organism>
<keyword evidence="2" id="KW-0472">Membrane</keyword>
<gene>
    <name evidence="6" type="primary">glipr1a</name>
</gene>
<dbReference type="GeneID" id="105889560"/>
<evidence type="ECO:0000259" key="4">
    <source>
        <dbReference type="SMART" id="SM00198"/>
    </source>
</evidence>
<dbReference type="SMART" id="SM00198">
    <property type="entry name" value="SCP"/>
    <property type="match status" value="1"/>
</dbReference>
<dbReference type="OrthoDB" id="43654at2759"/>
<reference evidence="6" key="1">
    <citation type="submission" date="2025-08" db="UniProtKB">
        <authorList>
            <consortium name="RefSeq"/>
        </authorList>
    </citation>
    <scope>IDENTIFICATION</scope>
</reference>
<evidence type="ECO:0000313" key="6">
    <source>
        <dbReference type="RefSeq" id="XP_012670878.1"/>
    </source>
</evidence>
<protein>
    <submittedName>
        <fullName evidence="6">GLIPR1-like protein 1</fullName>
    </submittedName>
</protein>
<dbReference type="PRINTS" id="PR00837">
    <property type="entry name" value="V5TPXLIKE"/>
</dbReference>